<dbReference type="SMART" id="SM00304">
    <property type="entry name" value="HAMP"/>
    <property type="match status" value="1"/>
</dbReference>
<dbReference type="InterPro" id="IPR036890">
    <property type="entry name" value="HATPase_C_sf"/>
</dbReference>
<protein>
    <recommendedName>
        <fullName evidence="8">HAMP domain-containing protein</fullName>
    </recommendedName>
</protein>
<dbReference type="EMBL" id="LDJR01000061">
    <property type="protein sequence ID" value="OAK67240.1"/>
    <property type="molecule type" value="Genomic_DNA"/>
</dbReference>
<feature type="transmembrane region" description="Helical" evidence="7">
    <location>
        <begin position="288"/>
        <end position="307"/>
    </location>
</feature>
<dbReference type="GO" id="GO:0000155">
    <property type="term" value="F:phosphorelay sensor kinase activity"/>
    <property type="evidence" value="ECO:0007669"/>
    <property type="project" value="InterPro"/>
</dbReference>
<keyword evidence="6 7" id="KW-0472">Membrane</keyword>
<evidence type="ECO:0000256" key="2">
    <source>
        <dbReference type="ARBA" id="ARBA00022475"/>
    </source>
</evidence>
<dbReference type="PANTHER" id="PTHR34220:SF7">
    <property type="entry name" value="SENSOR HISTIDINE KINASE YPDA"/>
    <property type="match status" value="1"/>
</dbReference>
<dbReference type="PANTHER" id="PTHR34220">
    <property type="entry name" value="SENSOR HISTIDINE KINASE YPDA"/>
    <property type="match status" value="1"/>
</dbReference>
<evidence type="ECO:0000256" key="3">
    <source>
        <dbReference type="ARBA" id="ARBA00022553"/>
    </source>
</evidence>
<dbReference type="PROSITE" id="PS50885">
    <property type="entry name" value="HAMP"/>
    <property type="match status" value="1"/>
</dbReference>
<dbReference type="InterPro" id="IPR010559">
    <property type="entry name" value="Sig_transdc_His_kin_internal"/>
</dbReference>
<evidence type="ECO:0000256" key="4">
    <source>
        <dbReference type="ARBA" id="ARBA00022679"/>
    </source>
</evidence>
<dbReference type="PATRIC" id="fig|217031.6.peg.4691"/>
<dbReference type="InterPro" id="IPR003594">
    <property type="entry name" value="HATPase_dom"/>
</dbReference>
<comment type="subcellular location">
    <subcellularLocation>
        <location evidence="1">Cell membrane</location>
        <topology evidence="1">Multi-pass membrane protein</topology>
    </subcellularLocation>
</comment>
<keyword evidence="7" id="KW-0812">Transmembrane</keyword>
<sequence>MQNWGLKKKFFIIFLVLITLPTTLYGIFIYSQTTEVLKNQVEEDILERLNKDEQNLLSIIRDVESMSSYMIYSDDFRRFFTTAEETSSTYKNSVNGIKGYFTFQLMSNEYISSIQLQGMNGNKLEFGEPVFGDEENLDEAAAGGKGAPIWSDTYKVTSGWGGEKYVISLSRVINDLNRITYPIGTVRIRLDQEKIMRSLEVKQGHYLVMSKSGEIILHSNQKFLAESYDDPAFVHWVNHGEELVHDFTIHNQDYKAVKKELSGTNWTSVVMVDEKDLVKELFTVRKSIRNMIILLLLLGVVAFYGFYRSNVKRVIELTIQTEELEKGNFSAKVDVSANDEIGRLGMRFNKMVKTIQRYIDTEYKLKIKQKESELNALQNQIDPHFLYNTLDMIRWSARLENAMETSEQIEQLSKVFRMNLNNGKTWVSIEEEIAYINSYLELQKSRLGERLAYFIFIDHQIKKSFIMKQLIQPLVENSIQHGFKKLPHQGIITIRCYQVEEQVWIDVIDNGWGIEKGDHDTGYAMQNLKERLAIAFGAPFGIQVVEVKQGAKIRLILPLLLNSQENL</sequence>
<dbReference type="SUPFAM" id="SSF55874">
    <property type="entry name" value="ATPase domain of HSP90 chaperone/DNA topoisomerase II/histidine kinase"/>
    <property type="match status" value="1"/>
</dbReference>
<dbReference type="GO" id="GO:0005886">
    <property type="term" value="C:plasma membrane"/>
    <property type="evidence" value="ECO:0007669"/>
    <property type="project" value="UniProtKB-SubCell"/>
</dbReference>
<dbReference type="Pfam" id="PF00672">
    <property type="entry name" value="HAMP"/>
    <property type="match status" value="1"/>
</dbReference>
<dbReference type="Gene3D" id="3.30.450.20">
    <property type="entry name" value="PAS domain"/>
    <property type="match status" value="2"/>
</dbReference>
<dbReference type="STRING" id="217031.ABB05_21595"/>
<comment type="caution">
    <text evidence="9">The sequence shown here is derived from an EMBL/GenBank/DDBJ whole genome shotgun (WGS) entry which is preliminary data.</text>
</comment>
<evidence type="ECO:0000259" key="8">
    <source>
        <dbReference type="PROSITE" id="PS50885"/>
    </source>
</evidence>
<evidence type="ECO:0000313" key="10">
    <source>
        <dbReference type="Proteomes" id="UP000077881"/>
    </source>
</evidence>
<name>A0A177ZIR3_9BACI</name>
<dbReference type="InterPro" id="IPR003660">
    <property type="entry name" value="HAMP_dom"/>
</dbReference>
<dbReference type="Pfam" id="PF02518">
    <property type="entry name" value="HATPase_c"/>
    <property type="match status" value="1"/>
</dbReference>
<accession>A0A177ZIR3</accession>
<feature type="domain" description="HAMP" evidence="8">
    <location>
        <begin position="308"/>
        <end position="360"/>
    </location>
</feature>
<evidence type="ECO:0000313" key="9">
    <source>
        <dbReference type="EMBL" id="OAK67240.1"/>
    </source>
</evidence>
<proteinExistence type="predicted"/>
<dbReference type="SUPFAM" id="SSF158472">
    <property type="entry name" value="HAMP domain-like"/>
    <property type="match status" value="1"/>
</dbReference>
<dbReference type="OrthoDB" id="9776552at2"/>
<keyword evidence="10" id="KW-1185">Reference proteome</keyword>
<evidence type="ECO:0000256" key="5">
    <source>
        <dbReference type="ARBA" id="ARBA00022777"/>
    </source>
</evidence>
<organism evidence="9 10">
    <name type="scientific">Lederbergia galactosidilytica</name>
    <dbReference type="NCBI Taxonomy" id="217031"/>
    <lineage>
        <taxon>Bacteria</taxon>
        <taxon>Bacillati</taxon>
        <taxon>Bacillota</taxon>
        <taxon>Bacilli</taxon>
        <taxon>Bacillales</taxon>
        <taxon>Bacillaceae</taxon>
        <taxon>Lederbergia</taxon>
    </lineage>
</organism>
<dbReference type="Pfam" id="PF06580">
    <property type="entry name" value="His_kinase"/>
    <property type="match status" value="1"/>
</dbReference>
<keyword evidence="4" id="KW-0808">Transferase</keyword>
<dbReference type="Gene3D" id="6.10.340.10">
    <property type="match status" value="1"/>
</dbReference>
<dbReference type="CDD" id="cd06225">
    <property type="entry name" value="HAMP"/>
    <property type="match status" value="1"/>
</dbReference>
<dbReference type="AlphaFoldDB" id="A0A177ZIR3"/>
<reference evidence="9 10" key="1">
    <citation type="submission" date="2015-05" db="EMBL/GenBank/DDBJ databases">
        <title>Comparison of genome.</title>
        <authorList>
            <person name="Zheng Z."/>
            <person name="Sun M."/>
        </authorList>
    </citation>
    <scope>NUCLEOTIDE SEQUENCE [LARGE SCALE GENOMIC DNA]</scope>
    <source>
        <strain evidence="9 10">G25-74</strain>
    </source>
</reference>
<keyword evidence="7" id="KW-1133">Transmembrane helix</keyword>
<dbReference type="Gene3D" id="3.30.565.10">
    <property type="entry name" value="Histidine kinase-like ATPase, C-terminal domain"/>
    <property type="match status" value="1"/>
</dbReference>
<gene>
    <name evidence="9" type="ORF">ABB05_21595</name>
</gene>
<keyword evidence="2" id="KW-1003">Cell membrane</keyword>
<evidence type="ECO:0000256" key="6">
    <source>
        <dbReference type="ARBA" id="ARBA00023136"/>
    </source>
</evidence>
<evidence type="ECO:0000256" key="7">
    <source>
        <dbReference type="SAM" id="Phobius"/>
    </source>
</evidence>
<dbReference type="InterPro" id="IPR050640">
    <property type="entry name" value="Bact_2-comp_sensor_kinase"/>
</dbReference>
<dbReference type="Proteomes" id="UP000077881">
    <property type="component" value="Unassembled WGS sequence"/>
</dbReference>
<evidence type="ECO:0000256" key="1">
    <source>
        <dbReference type="ARBA" id="ARBA00004651"/>
    </source>
</evidence>
<keyword evidence="3" id="KW-0597">Phosphoprotein</keyword>
<keyword evidence="5" id="KW-0418">Kinase</keyword>